<dbReference type="RefSeq" id="WP_078700255.1">
    <property type="nucleotide sequence ID" value="NZ_LT796768.1"/>
</dbReference>
<dbReference type="PROSITE" id="PS00501">
    <property type="entry name" value="SPASE_I_1"/>
    <property type="match status" value="1"/>
</dbReference>
<dbReference type="PANTHER" id="PTHR43390:SF1">
    <property type="entry name" value="CHLOROPLAST PROCESSING PEPTIDASE"/>
    <property type="match status" value="1"/>
</dbReference>
<dbReference type="PRINTS" id="PR00727">
    <property type="entry name" value="LEADERPTASE"/>
</dbReference>
<accession>A0A1T4Z439</accession>
<protein>
    <recommendedName>
        <fullName evidence="4 8">Signal peptidase I</fullName>
        <ecNumber evidence="4 8">3.4.21.89</ecNumber>
    </recommendedName>
</protein>
<evidence type="ECO:0000313" key="11">
    <source>
        <dbReference type="EMBL" id="SKB08643.1"/>
    </source>
</evidence>
<comment type="similarity">
    <text evidence="3 8">Belongs to the peptidase S26 family.</text>
</comment>
<gene>
    <name evidence="11" type="ORF">SAMN06295964_2265</name>
</gene>
<dbReference type="InterPro" id="IPR019533">
    <property type="entry name" value="Peptidase_S26"/>
</dbReference>
<dbReference type="GO" id="GO:0006465">
    <property type="term" value="P:signal peptide processing"/>
    <property type="evidence" value="ECO:0007669"/>
    <property type="project" value="InterPro"/>
</dbReference>
<keyword evidence="8" id="KW-1133">Transmembrane helix</keyword>
<feature type="compositionally biased region" description="Basic and acidic residues" evidence="9">
    <location>
        <begin position="166"/>
        <end position="179"/>
    </location>
</feature>
<evidence type="ECO:0000256" key="4">
    <source>
        <dbReference type="ARBA" id="ARBA00013208"/>
    </source>
</evidence>
<evidence type="ECO:0000259" key="10">
    <source>
        <dbReference type="Pfam" id="PF10502"/>
    </source>
</evidence>
<keyword evidence="12" id="KW-1185">Reference proteome</keyword>
<dbReference type="PANTHER" id="PTHR43390">
    <property type="entry name" value="SIGNAL PEPTIDASE I"/>
    <property type="match status" value="1"/>
</dbReference>
<comment type="subcellular location">
    <subcellularLocation>
        <location evidence="2">Cell membrane</location>
        <topology evidence="2">Single-pass type II membrane protein</topology>
    </subcellularLocation>
    <subcellularLocation>
        <location evidence="8">Membrane</location>
        <topology evidence="8">Single-pass type II membrane protein</topology>
    </subcellularLocation>
</comment>
<evidence type="ECO:0000256" key="7">
    <source>
        <dbReference type="PIRSR" id="PIRSR600223-1"/>
    </source>
</evidence>
<feature type="transmembrane region" description="Helical" evidence="8">
    <location>
        <begin position="12"/>
        <end position="35"/>
    </location>
</feature>
<keyword evidence="8" id="KW-0812">Transmembrane</keyword>
<dbReference type="AlphaFoldDB" id="A0A1T4Z439"/>
<dbReference type="InterPro" id="IPR000223">
    <property type="entry name" value="Pept_S26A_signal_pept_1"/>
</dbReference>
<feature type="domain" description="Peptidase S26" evidence="10">
    <location>
        <begin position="18"/>
        <end position="201"/>
    </location>
</feature>
<keyword evidence="8" id="KW-0472">Membrane</keyword>
<evidence type="ECO:0000256" key="2">
    <source>
        <dbReference type="ARBA" id="ARBA00004401"/>
    </source>
</evidence>
<dbReference type="EMBL" id="LT796768">
    <property type="protein sequence ID" value="SKB08643.1"/>
    <property type="molecule type" value="Genomic_DNA"/>
</dbReference>
<dbReference type="STRING" id="1736691.SAMN06295964_2265"/>
<comment type="catalytic activity">
    <reaction evidence="1 8">
        <text>Cleavage of hydrophobic, N-terminal signal or leader sequences from secreted and periplasmic proteins.</text>
        <dbReference type="EC" id="3.4.21.89"/>
    </reaction>
</comment>
<dbReference type="GO" id="GO:0004252">
    <property type="term" value="F:serine-type endopeptidase activity"/>
    <property type="evidence" value="ECO:0007669"/>
    <property type="project" value="InterPro"/>
</dbReference>
<dbReference type="InterPro" id="IPR019756">
    <property type="entry name" value="Pept_S26A_signal_pept_1_Ser-AS"/>
</dbReference>
<proteinExistence type="inferred from homology"/>
<feature type="region of interest" description="Disordered" evidence="9">
    <location>
        <begin position="166"/>
        <end position="185"/>
    </location>
</feature>
<keyword evidence="5 8" id="KW-0645">Protease</keyword>
<feature type="active site" evidence="7">
    <location>
        <position position="111"/>
    </location>
</feature>
<evidence type="ECO:0000313" key="12">
    <source>
        <dbReference type="Proteomes" id="UP000191040"/>
    </source>
</evidence>
<dbReference type="GO" id="GO:0005886">
    <property type="term" value="C:plasma membrane"/>
    <property type="evidence" value="ECO:0007669"/>
    <property type="project" value="UniProtKB-SubCell"/>
</dbReference>
<dbReference type="Proteomes" id="UP000191040">
    <property type="component" value="Chromosome I"/>
</dbReference>
<feature type="active site" evidence="7">
    <location>
        <position position="46"/>
    </location>
</feature>
<sequence length="221" mass="24022">MTDEPRAARRRLPWWLATLVYVAATLALALAVTTFCVQPFVIPSNSMVPALAKGDRILVQKWTYRAAEPRRGDVVVFRDPGGWLGQLDDPSAFQRGLRAVGLAPQGGYLVKRVVGVAGDEVRCCDEGGRTLVNGHPVDEPYLADESANAARTFQLTVPRGMLWVEGDNRGGSRDSRAMQDEPGEGFVPAESVVGRVWARVWPADRIGRLAPTDAFADVPSP</sequence>
<dbReference type="Gene3D" id="2.10.109.10">
    <property type="entry name" value="Umud Fragment, subunit A"/>
    <property type="match status" value="1"/>
</dbReference>
<evidence type="ECO:0000256" key="5">
    <source>
        <dbReference type="ARBA" id="ARBA00022670"/>
    </source>
</evidence>
<evidence type="ECO:0000256" key="8">
    <source>
        <dbReference type="RuleBase" id="RU362042"/>
    </source>
</evidence>
<evidence type="ECO:0000256" key="3">
    <source>
        <dbReference type="ARBA" id="ARBA00009370"/>
    </source>
</evidence>
<dbReference type="PROSITE" id="PS00761">
    <property type="entry name" value="SPASE_I_3"/>
    <property type="match status" value="1"/>
</dbReference>
<keyword evidence="6 8" id="KW-0378">Hydrolase</keyword>
<dbReference type="GO" id="GO:0009003">
    <property type="term" value="F:signal peptidase activity"/>
    <property type="evidence" value="ECO:0007669"/>
    <property type="project" value="UniProtKB-EC"/>
</dbReference>
<evidence type="ECO:0000256" key="6">
    <source>
        <dbReference type="ARBA" id="ARBA00022801"/>
    </source>
</evidence>
<evidence type="ECO:0000256" key="9">
    <source>
        <dbReference type="SAM" id="MobiDB-lite"/>
    </source>
</evidence>
<dbReference type="InterPro" id="IPR019758">
    <property type="entry name" value="Pept_S26A_signal_pept_1_CS"/>
</dbReference>
<dbReference type="CDD" id="cd06530">
    <property type="entry name" value="S26_SPase_I"/>
    <property type="match status" value="1"/>
</dbReference>
<dbReference type="Pfam" id="PF10502">
    <property type="entry name" value="Peptidase_S26"/>
    <property type="match status" value="1"/>
</dbReference>
<organism evidence="11 12">
    <name type="scientific">Aeromicrobium choanae</name>
    <dbReference type="NCBI Taxonomy" id="1736691"/>
    <lineage>
        <taxon>Bacteria</taxon>
        <taxon>Bacillati</taxon>
        <taxon>Actinomycetota</taxon>
        <taxon>Actinomycetes</taxon>
        <taxon>Propionibacteriales</taxon>
        <taxon>Nocardioidaceae</taxon>
        <taxon>Aeromicrobium</taxon>
    </lineage>
</organism>
<dbReference type="EC" id="3.4.21.89" evidence="4 8"/>
<name>A0A1T4Z439_9ACTN</name>
<dbReference type="OrthoDB" id="9815782at2"/>
<evidence type="ECO:0000256" key="1">
    <source>
        <dbReference type="ARBA" id="ARBA00000677"/>
    </source>
</evidence>
<dbReference type="SUPFAM" id="SSF51306">
    <property type="entry name" value="LexA/Signal peptidase"/>
    <property type="match status" value="1"/>
</dbReference>
<dbReference type="NCBIfam" id="TIGR02227">
    <property type="entry name" value="sigpep_I_bact"/>
    <property type="match status" value="1"/>
</dbReference>
<dbReference type="InterPro" id="IPR036286">
    <property type="entry name" value="LexA/Signal_pep-like_sf"/>
</dbReference>
<reference evidence="12" key="1">
    <citation type="submission" date="2017-02" db="EMBL/GenBank/DDBJ databases">
        <authorList>
            <person name="Varghese N."/>
            <person name="Submissions S."/>
        </authorList>
    </citation>
    <scope>NUCLEOTIDE SEQUENCE [LARGE SCALE GENOMIC DNA]</scope>
    <source>
        <strain evidence="12">9H-4</strain>
    </source>
</reference>